<protein>
    <recommendedName>
        <fullName evidence="8">Import component protein</fullName>
    </recommendedName>
</protein>
<feature type="transmembrane region" description="Helical" evidence="5">
    <location>
        <begin position="73"/>
        <end position="91"/>
    </location>
</feature>
<reference evidence="6 7" key="1">
    <citation type="submission" date="2017-09" db="EMBL/GenBank/DDBJ databases">
        <title>Depth-based differentiation of microbial function through sediment-hosted aquifers and enrichment of novel symbionts in the deep terrestrial subsurface.</title>
        <authorList>
            <person name="Probst A.J."/>
            <person name="Ladd B."/>
            <person name="Jarett J.K."/>
            <person name="Geller-Mcgrath D.E."/>
            <person name="Sieber C.M."/>
            <person name="Emerson J.B."/>
            <person name="Anantharaman K."/>
            <person name="Thomas B.C."/>
            <person name="Malmstrom R."/>
            <person name="Stieglmeier M."/>
            <person name="Klingl A."/>
            <person name="Woyke T."/>
            <person name="Ryan C.M."/>
            <person name="Banfield J.F."/>
        </authorList>
    </citation>
    <scope>NUCLEOTIDE SEQUENCE [LARGE SCALE GENOMIC DNA]</scope>
    <source>
        <strain evidence="6">CG23_combo_of_CG06-09_8_20_14_all_41_10</strain>
    </source>
</reference>
<evidence type="ECO:0000313" key="7">
    <source>
        <dbReference type="Proteomes" id="UP000231292"/>
    </source>
</evidence>
<dbReference type="Proteomes" id="UP000231292">
    <property type="component" value="Unassembled WGS sequence"/>
</dbReference>
<comment type="caution">
    <text evidence="6">The sequence shown here is derived from an EMBL/GenBank/DDBJ whole genome shotgun (WGS) entry which is preliminary data.</text>
</comment>
<dbReference type="GO" id="GO:0016020">
    <property type="term" value="C:membrane"/>
    <property type="evidence" value="ECO:0007669"/>
    <property type="project" value="UniProtKB-SubCell"/>
</dbReference>
<dbReference type="Pfam" id="PF09685">
    <property type="entry name" value="MamF_MmsF"/>
    <property type="match status" value="1"/>
</dbReference>
<name>A0A2G9YKF9_9BACT</name>
<dbReference type="PANTHER" id="PTHR36460:SF1">
    <property type="entry name" value="UPF0132 DOMAIN PROTEIN (AFU_ORTHOLOGUE AFUA_3G10255)"/>
    <property type="match status" value="1"/>
</dbReference>
<dbReference type="EMBL" id="PCRK01000026">
    <property type="protein sequence ID" value="PIP19715.1"/>
    <property type="molecule type" value="Genomic_DNA"/>
</dbReference>
<evidence type="ECO:0000256" key="5">
    <source>
        <dbReference type="SAM" id="Phobius"/>
    </source>
</evidence>
<feature type="transmembrane region" description="Helical" evidence="5">
    <location>
        <begin position="48"/>
        <end position="67"/>
    </location>
</feature>
<dbReference type="PANTHER" id="PTHR36460">
    <property type="entry name" value="UPF0132 DOMAIN PROTEIN (AFU_ORTHOLOGUE AFUA_3G10255)"/>
    <property type="match status" value="1"/>
</dbReference>
<evidence type="ECO:0000256" key="3">
    <source>
        <dbReference type="ARBA" id="ARBA00022989"/>
    </source>
</evidence>
<dbReference type="InterPro" id="IPR019109">
    <property type="entry name" value="MamF_MmsF"/>
</dbReference>
<comment type="subcellular location">
    <subcellularLocation>
        <location evidence="1">Membrane</location>
        <topology evidence="1">Multi-pass membrane protein</topology>
    </subcellularLocation>
</comment>
<evidence type="ECO:0000256" key="1">
    <source>
        <dbReference type="ARBA" id="ARBA00004141"/>
    </source>
</evidence>
<gene>
    <name evidence="6" type="ORF">COX41_01425</name>
</gene>
<dbReference type="AlphaFoldDB" id="A0A2G9YKF9"/>
<accession>A0A2G9YKF9</accession>
<keyword evidence="4 5" id="KW-0472">Membrane</keyword>
<evidence type="ECO:0000256" key="4">
    <source>
        <dbReference type="ARBA" id="ARBA00023136"/>
    </source>
</evidence>
<feature type="transmembrane region" description="Helical" evidence="5">
    <location>
        <begin position="15"/>
        <end position="36"/>
    </location>
</feature>
<keyword evidence="3 5" id="KW-1133">Transmembrane helix</keyword>
<evidence type="ECO:0000313" key="6">
    <source>
        <dbReference type="EMBL" id="PIP19715.1"/>
    </source>
</evidence>
<sequence>MDVKDLGKTSLGMEANVAALLSYLLGFITGIIFYVLEKENKFVRFHAMQSILVFGSLFVLAIVVGIMPFMGWALVNIIWILDIILWVILMVKAYRGEYFKLPIAGDIAEENS</sequence>
<evidence type="ECO:0008006" key="8">
    <source>
        <dbReference type="Google" id="ProtNLM"/>
    </source>
</evidence>
<keyword evidence="2 5" id="KW-0812">Transmembrane</keyword>
<proteinExistence type="predicted"/>
<organism evidence="6 7">
    <name type="scientific">Candidatus Sherwoodlollariibacterium unditelluris</name>
    <dbReference type="NCBI Taxonomy" id="1974757"/>
    <lineage>
        <taxon>Bacteria</taxon>
        <taxon>Pseudomonadati</taxon>
        <taxon>Candidatus Omnitrophota</taxon>
        <taxon>Candidatus Sherwoodlollariibacterium</taxon>
    </lineage>
</organism>
<evidence type="ECO:0000256" key="2">
    <source>
        <dbReference type="ARBA" id="ARBA00022692"/>
    </source>
</evidence>